<dbReference type="KEGG" id="vab:WPS_07880"/>
<feature type="binding site" evidence="12">
    <location>
        <begin position="178"/>
        <end position="179"/>
    </location>
    <ligand>
        <name>S-adenosyl-L-methionine</name>
        <dbReference type="ChEBI" id="CHEBI:59789"/>
    </ligand>
</feature>
<evidence type="ECO:0000256" key="3">
    <source>
        <dbReference type="ARBA" id="ARBA00022490"/>
    </source>
</evidence>
<dbReference type="GO" id="GO:0005737">
    <property type="term" value="C:cytoplasm"/>
    <property type="evidence" value="ECO:0007669"/>
    <property type="project" value="UniProtKB-SubCell"/>
</dbReference>
<dbReference type="HAMAP" id="MF_01849">
    <property type="entry name" value="RNA_methyltr_RlmN"/>
    <property type="match status" value="1"/>
</dbReference>
<comment type="caution">
    <text evidence="12">Lacks conserved residue(s) required for the propagation of feature annotation.</text>
</comment>
<feature type="binding site" evidence="12">
    <location>
        <position position="132"/>
    </location>
    <ligand>
        <name>[4Fe-4S] cluster</name>
        <dbReference type="ChEBI" id="CHEBI:49883"/>
        <note>4Fe-4S-S-AdoMet</note>
    </ligand>
</feature>
<feature type="binding site" evidence="12">
    <location>
        <position position="309"/>
    </location>
    <ligand>
        <name>S-adenosyl-L-methionine</name>
        <dbReference type="ChEBI" id="CHEBI:59789"/>
    </ligand>
</feature>
<dbReference type="Pfam" id="PF04055">
    <property type="entry name" value="Radical_SAM"/>
    <property type="match status" value="1"/>
</dbReference>
<comment type="catalytic activity">
    <reaction evidence="12">
        <text>adenosine(2503) in 23S rRNA + 2 reduced [2Fe-2S]-[ferredoxin] + 2 S-adenosyl-L-methionine = 2-methyladenosine(2503) in 23S rRNA + 5'-deoxyadenosine + L-methionine + 2 oxidized [2Fe-2S]-[ferredoxin] + S-adenosyl-L-homocysteine</text>
        <dbReference type="Rhea" id="RHEA:42916"/>
        <dbReference type="Rhea" id="RHEA-COMP:10000"/>
        <dbReference type="Rhea" id="RHEA-COMP:10001"/>
        <dbReference type="Rhea" id="RHEA-COMP:10152"/>
        <dbReference type="Rhea" id="RHEA-COMP:10282"/>
        <dbReference type="ChEBI" id="CHEBI:17319"/>
        <dbReference type="ChEBI" id="CHEBI:33737"/>
        <dbReference type="ChEBI" id="CHEBI:33738"/>
        <dbReference type="ChEBI" id="CHEBI:57844"/>
        <dbReference type="ChEBI" id="CHEBI:57856"/>
        <dbReference type="ChEBI" id="CHEBI:59789"/>
        <dbReference type="ChEBI" id="CHEBI:74411"/>
        <dbReference type="ChEBI" id="CHEBI:74497"/>
        <dbReference type="EC" id="2.1.1.192"/>
    </reaction>
</comment>
<dbReference type="InterPro" id="IPR007197">
    <property type="entry name" value="rSAM"/>
</dbReference>
<comment type="cofactor">
    <cofactor evidence="12">
        <name>[4Fe-4S] cluster</name>
        <dbReference type="ChEBI" id="CHEBI:49883"/>
    </cofactor>
    <text evidence="12">Binds 1 [4Fe-4S] cluster. The cluster is coordinated with 3 cysteines and an exchangeable S-adenosyl-L-methionine.</text>
</comment>
<feature type="binding site" evidence="12">
    <location>
        <begin position="233"/>
        <end position="235"/>
    </location>
    <ligand>
        <name>S-adenosyl-L-methionine</name>
        <dbReference type="ChEBI" id="CHEBI:59789"/>
    </ligand>
</feature>
<keyword evidence="6 12" id="KW-0808">Transferase</keyword>
<keyword evidence="10 12" id="KW-0411">Iron-sulfur</keyword>
<feature type="active site" description="S-methylcysteine intermediate" evidence="12">
    <location>
        <position position="352"/>
    </location>
</feature>
<dbReference type="GO" id="GO:0000049">
    <property type="term" value="F:tRNA binding"/>
    <property type="evidence" value="ECO:0007669"/>
    <property type="project" value="UniProtKB-UniRule"/>
</dbReference>
<keyword evidence="12" id="KW-0819">tRNA processing</keyword>
<sequence length="382" mass="42085">MVHYVVMLSVRDRWIDEKARRAGHPDGAAFAAAHALKGYRLDQLYRAATKELVDDVEAITTLPRDLRAALTAEGFTLDAVEQVVVQRSRDGQTTKGLFRLHDGNEVEAVLMEHHGDRNTVCISSQAGCAYACAFCSTGQAGFTRNLAADEIFDQARYFAKQLARDGRRITNIVFMGMGEPFANYDNVMGAVALLNDPKGFGLGHRHITISTVGLVDKIDRFASERTQVNLAISLHAPTDATRSTIMPVNRKFSTEELMAAVARYIASTKRKVFFEYVMLAGVNDSDQHAHDLARLMKGPLYHVNLIPYNSTPDALLRGSDDERIWAFAKLLEARGTAVTVRTPMGRDIAAACGQLRAETQPKAHRPSVPLTLPGAYLGRTRV</sequence>
<keyword evidence="3 12" id="KW-0963">Cytoplasm</keyword>
<comment type="function">
    <text evidence="12">Specifically methylates position 2 of adenine 2503 in 23S rRNA and position 2 of adenine 37 in tRNAs.</text>
</comment>
<evidence type="ECO:0000313" key="14">
    <source>
        <dbReference type="EMBL" id="BDE05512.1"/>
    </source>
</evidence>
<feature type="binding site" evidence="12">
    <location>
        <position position="135"/>
    </location>
    <ligand>
        <name>[4Fe-4S] cluster</name>
        <dbReference type="ChEBI" id="CHEBI:49883"/>
        <note>4Fe-4S-S-AdoMet</note>
    </ligand>
</feature>
<reference evidence="14 15" key="1">
    <citation type="journal article" date="2022" name="ISME Commun">
        <title>Vulcanimicrobium alpinus gen. nov. sp. nov., the first cultivated representative of the candidate phylum 'Eremiobacterota', is a metabolically versatile aerobic anoxygenic phototroph.</title>
        <authorList>
            <person name="Yabe S."/>
            <person name="Muto K."/>
            <person name="Abe K."/>
            <person name="Yokota A."/>
            <person name="Staudigel H."/>
            <person name="Tebo B.M."/>
        </authorList>
    </citation>
    <scope>NUCLEOTIDE SEQUENCE [LARGE SCALE GENOMIC DNA]</scope>
    <source>
        <strain evidence="14 15">WC8-2</strain>
    </source>
</reference>
<comment type="miscellaneous">
    <text evidence="12">Reaction proceeds by a ping-pong mechanism involving intermediate methylation of a conserved cysteine residue.</text>
</comment>
<dbReference type="FunFam" id="3.20.20.70:FF:000014">
    <property type="entry name" value="Probable dual-specificity RNA methyltransferase RlmN"/>
    <property type="match status" value="1"/>
</dbReference>
<dbReference type="PIRSF" id="PIRSF006004">
    <property type="entry name" value="CHP00048"/>
    <property type="match status" value="1"/>
</dbReference>
<dbReference type="NCBIfam" id="TIGR00048">
    <property type="entry name" value="rRNA_mod_RlmN"/>
    <property type="match status" value="1"/>
</dbReference>
<evidence type="ECO:0000256" key="6">
    <source>
        <dbReference type="ARBA" id="ARBA00022679"/>
    </source>
</evidence>
<dbReference type="SFLD" id="SFLDG01062">
    <property type="entry name" value="methyltransferase_(Class_A)"/>
    <property type="match status" value="1"/>
</dbReference>
<dbReference type="Proteomes" id="UP001317532">
    <property type="component" value="Chromosome"/>
</dbReference>
<accession>A0AAN1XWD8</accession>
<keyword evidence="9 12" id="KW-0408">Iron</keyword>
<dbReference type="PANTHER" id="PTHR30544:SF5">
    <property type="entry name" value="RADICAL SAM CORE DOMAIN-CONTAINING PROTEIN"/>
    <property type="match status" value="1"/>
</dbReference>
<feature type="binding site" evidence="12">
    <location>
        <position position="210"/>
    </location>
    <ligand>
        <name>S-adenosyl-L-methionine</name>
        <dbReference type="ChEBI" id="CHEBI:59789"/>
    </ligand>
</feature>
<proteinExistence type="inferred from homology"/>
<dbReference type="Gene3D" id="3.20.20.70">
    <property type="entry name" value="Aldolase class I"/>
    <property type="match status" value="1"/>
</dbReference>
<evidence type="ECO:0000256" key="9">
    <source>
        <dbReference type="ARBA" id="ARBA00023004"/>
    </source>
</evidence>
<protein>
    <recommendedName>
        <fullName evidence="12">Probable dual-specificity RNA methyltransferase RlmN</fullName>
        <ecNumber evidence="12">2.1.1.192</ecNumber>
    </recommendedName>
    <alternativeName>
        <fullName evidence="12">23S rRNA (adenine(2503)-C(2))-methyltransferase</fullName>
    </alternativeName>
    <alternativeName>
        <fullName evidence="12">23S rRNA m2A2503 methyltransferase</fullName>
    </alternativeName>
    <alternativeName>
        <fullName evidence="12">Ribosomal RNA large subunit methyltransferase N</fullName>
    </alternativeName>
    <alternativeName>
        <fullName evidence="12">tRNA (adenine(37)-C(2))-methyltransferase</fullName>
    </alternativeName>
    <alternativeName>
        <fullName evidence="12">tRNA m2A37 methyltransferase</fullName>
    </alternativeName>
</protein>
<dbReference type="SFLD" id="SFLDS00029">
    <property type="entry name" value="Radical_SAM"/>
    <property type="match status" value="1"/>
</dbReference>
<dbReference type="SMART" id="SM00729">
    <property type="entry name" value="Elp3"/>
    <property type="match status" value="1"/>
</dbReference>
<feature type="active site" description="Proton acceptor" evidence="12">
    <location>
        <position position="107"/>
    </location>
</feature>
<keyword evidence="11 12" id="KW-1015">Disulfide bond</keyword>
<keyword evidence="7 12" id="KW-0949">S-adenosyl-L-methionine</keyword>
<evidence type="ECO:0000256" key="10">
    <source>
        <dbReference type="ARBA" id="ARBA00023014"/>
    </source>
</evidence>
<keyword evidence="4 12" id="KW-0698">rRNA processing</keyword>
<evidence type="ECO:0000256" key="5">
    <source>
        <dbReference type="ARBA" id="ARBA00022603"/>
    </source>
</evidence>
<comment type="subcellular location">
    <subcellularLocation>
        <location evidence="1 12">Cytoplasm</location>
    </subcellularLocation>
</comment>
<dbReference type="InterPro" id="IPR058240">
    <property type="entry name" value="rSAM_sf"/>
</dbReference>
<keyword evidence="5 12" id="KW-0489">Methyltransferase</keyword>
<dbReference type="RefSeq" id="WP_317996544.1">
    <property type="nucleotide sequence ID" value="NZ_AP025523.1"/>
</dbReference>
<dbReference type="GO" id="GO:0030488">
    <property type="term" value="P:tRNA methylation"/>
    <property type="evidence" value="ECO:0007669"/>
    <property type="project" value="UniProtKB-UniRule"/>
</dbReference>
<evidence type="ECO:0000256" key="11">
    <source>
        <dbReference type="ARBA" id="ARBA00023157"/>
    </source>
</evidence>
<comment type="catalytic activity">
    <reaction evidence="12">
        <text>adenosine(37) in tRNA + 2 reduced [2Fe-2S]-[ferredoxin] + 2 S-adenosyl-L-methionine = 2-methyladenosine(37) in tRNA + 5'-deoxyadenosine + L-methionine + 2 oxidized [2Fe-2S]-[ferredoxin] + S-adenosyl-L-homocysteine</text>
        <dbReference type="Rhea" id="RHEA:43332"/>
        <dbReference type="Rhea" id="RHEA-COMP:10000"/>
        <dbReference type="Rhea" id="RHEA-COMP:10001"/>
        <dbReference type="Rhea" id="RHEA-COMP:10162"/>
        <dbReference type="Rhea" id="RHEA-COMP:10485"/>
        <dbReference type="ChEBI" id="CHEBI:17319"/>
        <dbReference type="ChEBI" id="CHEBI:33737"/>
        <dbReference type="ChEBI" id="CHEBI:33738"/>
        <dbReference type="ChEBI" id="CHEBI:57844"/>
        <dbReference type="ChEBI" id="CHEBI:57856"/>
        <dbReference type="ChEBI" id="CHEBI:59789"/>
        <dbReference type="ChEBI" id="CHEBI:74411"/>
        <dbReference type="ChEBI" id="CHEBI:74497"/>
        <dbReference type="EC" id="2.1.1.192"/>
    </reaction>
</comment>
<feature type="binding site" evidence="12">
    <location>
        <position position="128"/>
    </location>
    <ligand>
        <name>[4Fe-4S] cluster</name>
        <dbReference type="ChEBI" id="CHEBI:49883"/>
        <note>4Fe-4S-S-AdoMet</note>
    </ligand>
</feature>
<keyword evidence="8 12" id="KW-0479">Metal-binding</keyword>
<dbReference type="CDD" id="cd01335">
    <property type="entry name" value="Radical_SAM"/>
    <property type="match status" value="1"/>
</dbReference>
<feature type="domain" description="Radical SAM core" evidence="13">
    <location>
        <begin position="114"/>
        <end position="347"/>
    </location>
</feature>
<name>A0AAN1XWD8_UNVUL</name>
<dbReference type="GO" id="GO:0019843">
    <property type="term" value="F:rRNA binding"/>
    <property type="evidence" value="ECO:0007669"/>
    <property type="project" value="UniProtKB-UniRule"/>
</dbReference>
<dbReference type="SFLD" id="SFLDF00275">
    <property type="entry name" value="adenosine_C2_methyltransferase"/>
    <property type="match status" value="1"/>
</dbReference>
<dbReference type="GO" id="GO:0070040">
    <property type="term" value="F:rRNA (adenine(2503)-C2-)-methyltransferase activity"/>
    <property type="evidence" value="ECO:0007669"/>
    <property type="project" value="UniProtKB-UniRule"/>
</dbReference>
<evidence type="ECO:0000256" key="7">
    <source>
        <dbReference type="ARBA" id="ARBA00022691"/>
    </source>
</evidence>
<dbReference type="Gene3D" id="1.10.150.530">
    <property type="match status" value="1"/>
</dbReference>
<evidence type="ECO:0000256" key="8">
    <source>
        <dbReference type="ARBA" id="ARBA00022723"/>
    </source>
</evidence>
<evidence type="ECO:0000313" key="15">
    <source>
        <dbReference type="Proteomes" id="UP001317532"/>
    </source>
</evidence>
<dbReference type="GO" id="GO:0070475">
    <property type="term" value="P:rRNA base methylation"/>
    <property type="evidence" value="ECO:0007669"/>
    <property type="project" value="UniProtKB-UniRule"/>
</dbReference>
<keyword evidence="2 12" id="KW-0004">4Fe-4S</keyword>
<dbReference type="AlphaFoldDB" id="A0AAN1XWD8"/>
<dbReference type="SUPFAM" id="SSF102114">
    <property type="entry name" value="Radical SAM enzymes"/>
    <property type="match status" value="1"/>
</dbReference>
<dbReference type="InterPro" id="IPR004383">
    <property type="entry name" value="rRNA_lsu_MTrfase_RlmN/Cfr"/>
</dbReference>
<dbReference type="PANTHER" id="PTHR30544">
    <property type="entry name" value="23S RRNA METHYLTRANSFERASE"/>
    <property type="match status" value="1"/>
</dbReference>
<evidence type="ECO:0000256" key="4">
    <source>
        <dbReference type="ARBA" id="ARBA00022552"/>
    </source>
</evidence>
<dbReference type="EMBL" id="AP025523">
    <property type="protein sequence ID" value="BDE05512.1"/>
    <property type="molecule type" value="Genomic_DNA"/>
</dbReference>
<dbReference type="GO" id="GO:0002935">
    <property type="term" value="F:tRNA (adenine(37)-C2)-methyltransferase activity"/>
    <property type="evidence" value="ECO:0007669"/>
    <property type="project" value="UniProtKB-UniRule"/>
</dbReference>
<evidence type="ECO:0000256" key="12">
    <source>
        <dbReference type="HAMAP-Rule" id="MF_01849"/>
    </source>
</evidence>
<keyword evidence="15" id="KW-1185">Reference proteome</keyword>
<dbReference type="InterPro" id="IPR040072">
    <property type="entry name" value="Methyltransferase_A"/>
</dbReference>
<dbReference type="InterPro" id="IPR013785">
    <property type="entry name" value="Aldolase_TIM"/>
</dbReference>
<organism evidence="14 15">
    <name type="scientific">Vulcanimicrobium alpinum</name>
    <dbReference type="NCBI Taxonomy" id="3016050"/>
    <lineage>
        <taxon>Bacteria</taxon>
        <taxon>Bacillati</taxon>
        <taxon>Vulcanimicrobiota</taxon>
        <taxon>Vulcanimicrobiia</taxon>
        <taxon>Vulcanimicrobiales</taxon>
        <taxon>Vulcanimicrobiaceae</taxon>
        <taxon>Vulcanimicrobium</taxon>
    </lineage>
</organism>
<dbReference type="InterPro" id="IPR006638">
    <property type="entry name" value="Elp3/MiaA/NifB-like_rSAM"/>
</dbReference>
<comment type="similarity">
    <text evidence="12">Belongs to the radical SAM superfamily. RlmN family.</text>
</comment>
<evidence type="ECO:0000259" key="13">
    <source>
        <dbReference type="PROSITE" id="PS51918"/>
    </source>
</evidence>
<dbReference type="EC" id="2.1.1.192" evidence="12"/>
<dbReference type="GO" id="GO:0046872">
    <property type="term" value="F:metal ion binding"/>
    <property type="evidence" value="ECO:0007669"/>
    <property type="project" value="UniProtKB-KW"/>
</dbReference>
<evidence type="ECO:0000256" key="1">
    <source>
        <dbReference type="ARBA" id="ARBA00004496"/>
    </source>
</evidence>
<gene>
    <name evidence="12 14" type="primary">rlmN</name>
    <name evidence="14" type="ORF">WPS_07880</name>
</gene>
<dbReference type="PROSITE" id="PS51918">
    <property type="entry name" value="RADICAL_SAM"/>
    <property type="match status" value="1"/>
</dbReference>
<dbReference type="GO" id="GO:0051539">
    <property type="term" value="F:4 iron, 4 sulfur cluster binding"/>
    <property type="evidence" value="ECO:0007669"/>
    <property type="project" value="UniProtKB-UniRule"/>
</dbReference>
<dbReference type="InterPro" id="IPR027492">
    <property type="entry name" value="RNA_MTrfase_RlmN"/>
</dbReference>
<evidence type="ECO:0000256" key="2">
    <source>
        <dbReference type="ARBA" id="ARBA00022485"/>
    </source>
</evidence>